<dbReference type="InterPro" id="IPR015892">
    <property type="entry name" value="Carbonic_anhydrase_CS"/>
</dbReference>
<dbReference type="GO" id="GO:0015976">
    <property type="term" value="P:carbon utilization"/>
    <property type="evidence" value="ECO:0007669"/>
    <property type="project" value="InterPro"/>
</dbReference>
<comment type="function">
    <text evidence="7">Reversible hydration of carbon dioxide.</text>
</comment>
<dbReference type="InterPro" id="IPR001765">
    <property type="entry name" value="Carbonic_anhydrase"/>
</dbReference>
<evidence type="ECO:0000256" key="1">
    <source>
        <dbReference type="ARBA" id="ARBA00006217"/>
    </source>
</evidence>
<name>A0A4Y7RXP2_9FIRM</name>
<evidence type="ECO:0000256" key="4">
    <source>
        <dbReference type="ARBA" id="ARBA00023239"/>
    </source>
</evidence>
<keyword evidence="6" id="KW-0479">Metal-binding</keyword>
<evidence type="ECO:0000313" key="9">
    <source>
        <dbReference type="Proteomes" id="UP000297597"/>
    </source>
</evidence>
<dbReference type="SMART" id="SM00947">
    <property type="entry name" value="Pro_CA"/>
    <property type="match status" value="1"/>
</dbReference>
<feature type="binding site" evidence="6">
    <location>
        <position position="52"/>
    </location>
    <ligand>
        <name>Zn(2+)</name>
        <dbReference type="ChEBI" id="CHEBI:29105"/>
    </ligand>
</feature>
<dbReference type="GO" id="GO:0004089">
    <property type="term" value="F:carbonate dehydratase activity"/>
    <property type="evidence" value="ECO:0007669"/>
    <property type="project" value="UniProtKB-UniRule"/>
</dbReference>
<comment type="cofactor">
    <cofactor evidence="6">
        <name>Zn(2+)</name>
        <dbReference type="ChEBI" id="CHEBI:29105"/>
    </cofactor>
    <text evidence="6">Binds 1 zinc ion per subunit.</text>
</comment>
<evidence type="ECO:0000256" key="3">
    <source>
        <dbReference type="ARBA" id="ARBA00022833"/>
    </source>
</evidence>
<dbReference type="PANTHER" id="PTHR11002">
    <property type="entry name" value="CARBONIC ANHYDRASE"/>
    <property type="match status" value="1"/>
</dbReference>
<dbReference type="Gene3D" id="3.40.1050.10">
    <property type="entry name" value="Carbonic anhydrase"/>
    <property type="match status" value="1"/>
</dbReference>
<dbReference type="PROSITE" id="PS00704">
    <property type="entry name" value="PROK_CO2_ANHYDRASE_1"/>
    <property type="match status" value="1"/>
</dbReference>
<evidence type="ECO:0000256" key="2">
    <source>
        <dbReference type="ARBA" id="ARBA00012925"/>
    </source>
</evidence>
<evidence type="ECO:0000313" key="8">
    <source>
        <dbReference type="EMBL" id="TEB13489.1"/>
    </source>
</evidence>
<evidence type="ECO:0000256" key="6">
    <source>
        <dbReference type="PIRSR" id="PIRSR601765-1"/>
    </source>
</evidence>
<dbReference type="RefSeq" id="WP_134212263.1">
    <property type="nucleotide sequence ID" value="NZ_QFFZ01000002.1"/>
</dbReference>
<evidence type="ECO:0000256" key="5">
    <source>
        <dbReference type="ARBA" id="ARBA00048348"/>
    </source>
</evidence>
<dbReference type="SUPFAM" id="SSF53056">
    <property type="entry name" value="beta-carbonic anhydrase, cab"/>
    <property type="match status" value="1"/>
</dbReference>
<dbReference type="GO" id="GO:0008270">
    <property type="term" value="F:zinc ion binding"/>
    <property type="evidence" value="ECO:0007669"/>
    <property type="project" value="UniProtKB-UniRule"/>
</dbReference>
<reference evidence="8 9" key="1">
    <citation type="journal article" date="2018" name="Environ. Microbiol.">
        <title>Novel energy conservation strategies and behaviour of Pelotomaculum schinkii driving syntrophic propionate catabolism.</title>
        <authorList>
            <person name="Hidalgo-Ahumada C.A.P."/>
            <person name="Nobu M.K."/>
            <person name="Narihiro T."/>
            <person name="Tamaki H."/>
            <person name="Liu W.T."/>
            <person name="Kamagata Y."/>
            <person name="Stams A.J.M."/>
            <person name="Imachi H."/>
            <person name="Sousa D.Z."/>
        </authorList>
    </citation>
    <scope>NUCLEOTIDE SEQUENCE [LARGE SCALE GENOMIC DNA]</scope>
    <source>
        <strain evidence="8 9">MGP</strain>
    </source>
</reference>
<dbReference type="AlphaFoldDB" id="A0A4Y7RXP2"/>
<keyword evidence="4 7" id="KW-0456">Lyase</keyword>
<feature type="binding site" evidence="6">
    <location>
        <position position="105"/>
    </location>
    <ligand>
        <name>Zn(2+)</name>
        <dbReference type="ChEBI" id="CHEBI:29105"/>
    </ligand>
</feature>
<comment type="caution">
    <text evidence="8">The sequence shown here is derived from an EMBL/GenBank/DDBJ whole genome shotgun (WGS) entry which is preliminary data.</text>
</comment>
<dbReference type="InterPro" id="IPR036874">
    <property type="entry name" value="Carbonic_anhydrase_sf"/>
</dbReference>
<dbReference type="PROSITE" id="PS00705">
    <property type="entry name" value="PROK_CO2_ANHYDRASE_2"/>
    <property type="match status" value="1"/>
</dbReference>
<keyword evidence="3 6" id="KW-0862">Zinc</keyword>
<feature type="binding site" evidence="6">
    <location>
        <position position="54"/>
    </location>
    <ligand>
        <name>Zn(2+)</name>
        <dbReference type="ChEBI" id="CHEBI:29105"/>
    </ligand>
</feature>
<dbReference type="Proteomes" id="UP000297597">
    <property type="component" value="Unassembled WGS sequence"/>
</dbReference>
<gene>
    <name evidence="8" type="primary">cynT</name>
    <name evidence="8" type="ORF">Pmgp_00383</name>
</gene>
<proteinExistence type="inferred from homology"/>
<dbReference type="EMBL" id="QFFZ01000002">
    <property type="protein sequence ID" value="TEB13489.1"/>
    <property type="molecule type" value="Genomic_DNA"/>
</dbReference>
<feature type="binding site" evidence="6">
    <location>
        <position position="108"/>
    </location>
    <ligand>
        <name>Zn(2+)</name>
        <dbReference type="ChEBI" id="CHEBI:29105"/>
    </ligand>
</feature>
<dbReference type="Pfam" id="PF00484">
    <property type="entry name" value="Pro_CA"/>
    <property type="match status" value="1"/>
</dbReference>
<dbReference type="CDD" id="cd03378">
    <property type="entry name" value="beta_CA_cladeC"/>
    <property type="match status" value="1"/>
</dbReference>
<protein>
    <recommendedName>
        <fullName evidence="2 7">Carbonic anhydrase</fullName>
        <ecNumber evidence="2 7">4.2.1.1</ecNumber>
    </recommendedName>
    <alternativeName>
        <fullName evidence="7">Carbonate dehydratase</fullName>
    </alternativeName>
</protein>
<accession>A0A4Y7RXP2</accession>
<keyword evidence="9" id="KW-1185">Reference proteome</keyword>
<comment type="similarity">
    <text evidence="1 7">Belongs to the beta-class carbonic anhydrase family.</text>
</comment>
<evidence type="ECO:0000256" key="7">
    <source>
        <dbReference type="RuleBase" id="RU003956"/>
    </source>
</evidence>
<dbReference type="OrthoDB" id="9769739at2"/>
<sequence length="197" mass="20684">MGGISGKEALQLLLEGNKRFTEGNLAVKDTSAARRENLSTNGQKPFAIVVTCSDSRVPPELIFDQALGDIFVIRTAGNVVDEIAIGSVEYAVEHLEVPLLVVMGHEKCGAVTAAVEGGEAPGSISAIVKKITPSVQKAKGSGFTGSALCEAACMENIGATVADLIKSPIVKHFVKDDKLKVVAAKYLLESGEVRFCL</sequence>
<dbReference type="EC" id="4.2.1.1" evidence="2 7"/>
<organism evidence="8 9">
    <name type="scientific">Pelotomaculum propionicicum</name>
    <dbReference type="NCBI Taxonomy" id="258475"/>
    <lineage>
        <taxon>Bacteria</taxon>
        <taxon>Bacillati</taxon>
        <taxon>Bacillota</taxon>
        <taxon>Clostridia</taxon>
        <taxon>Eubacteriales</taxon>
        <taxon>Desulfotomaculaceae</taxon>
        <taxon>Pelotomaculum</taxon>
    </lineage>
</organism>
<comment type="catalytic activity">
    <reaction evidence="5 7">
        <text>hydrogencarbonate + H(+) = CO2 + H2O</text>
        <dbReference type="Rhea" id="RHEA:10748"/>
        <dbReference type="ChEBI" id="CHEBI:15377"/>
        <dbReference type="ChEBI" id="CHEBI:15378"/>
        <dbReference type="ChEBI" id="CHEBI:16526"/>
        <dbReference type="ChEBI" id="CHEBI:17544"/>
        <dbReference type="EC" id="4.2.1.1"/>
    </reaction>
</comment>
<dbReference type="PANTHER" id="PTHR11002:SF79">
    <property type="entry name" value="CARBONIC ANHYDRASE 2"/>
    <property type="match status" value="1"/>
</dbReference>